<dbReference type="RefSeq" id="WP_345885295.1">
    <property type="nucleotide sequence ID" value="NZ_JBDFRB010000008.1"/>
</dbReference>
<dbReference type="PANTHER" id="PTHR34070:SF1">
    <property type="entry name" value="DNA ALKYLATION REPAIR PROTEIN"/>
    <property type="match status" value="1"/>
</dbReference>
<gene>
    <name evidence="1" type="ORF">ABCQ75_10385</name>
</gene>
<dbReference type="Gene3D" id="1.25.10.90">
    <property type="match status" value="1"/>
</dbReference>
<keyword evidence="2" id="KW-1185">Reference proteome</keyword>
<dbReference type="EMBL" id="JBDFRB010000008">
    <property type="protein sequence ID" value="MEN2744940.1"/>
    <property type="molecule type" value="Genomic_DNA"/>
</dbReference>
<dbReference type="Pfam" id="PF08713">
    <property type="entry name" value="DNA_alkylation"/>
    <property type="match status" value="1"/>
</dbReference>
<dbReference type="CDD" id="cd06561">
    <property type="entry name" value="AlkD_like"/>
    <property type="match status" value="1"/>
</dbReference>
<organism evidence="1 2">
    <name type="scientific">Sinomonas halotolerans</name>
    <dbReference type="NCBI Taxonomy" id="1644133"/>
    <lineage>
        <taxon>Bacteria</taxon>
        <taxon>Bacillati</taxon>
        <taxon>Actinomycetota</taxon>
        <taxon>Actinomycetes</taxon>
        <taxon>Micrococcales</taxon>
        <taxon>Micrococcaceae</taxon>
        <taxon>Sinomonas</taxon>
    </lineage>
</organism>
<proteinExistence type="predicted"/>
<evidence type="ECO:0000313" key="1">
    <source>
        <dbReference type="EMBL" id="MEN2744940.1"/>
    </source>
</evidence>
<dbReference type="InterPro" id="IPR016024">
    <property type="entry name" value="ARM-type_fold"/>
</dbReference>
<accession>A0ABU9X0I1</accession>
<evidence type="ECO:0000313" key="2">
    <source>
        <dbReference type="Proteomes" id="UP001422074"/>
    </source>
</evidence>
<reference evidence="1 2" key="1">
    <citation type="submission" date="2024-05" db="EMBL/GenBank/DDBJ databases">
        <title>Sinomonas sp. nov., isolated from a waste landfill.</title>
        <authorList>
            <person name="Zhao Y."/>
        </authorList>
    </citation>
    <scope>NUCLEOTIDE SEQUENCE [LARGE SCALE GENOMIC DNA]</scope>
    <source>
        <strain evidence="1 2">CCTCC AB2014300</strain>
    </source>
</reference>
<name>A0ABU9X0I1_9MICC</name>
<sequence length="237" mass="26148">MGVVIVDGALTAVGFVAALESLSSDDELRKYKRAFPLARKGRDRFLGVPMGRVLELARASAEMPLPQIEALLDSPWHEARVGALTIMDVQARRPTTPERRRELYELYLRRHDRIDSWDLVDRAAAHVVGGYLADRPRHPLLALAASESPHERRTAIVAAAYFLEAGECADLFAVADALAADPDPEVQKALGWALRGAPAQELEPFLARCAPRMSRTALRHAIEKLPKAARSRFLDAS</sequence>
<comment type="caution">
    <text evidence="1">The sequence shown here is derived from an EMBL/GenBank/DDBJ whole genome shotgun (WGS) entry which is preliminary data.</text>
</comment>
<dbReference type="InterPro" id="IPR014825">
    <property type="entry name" value="DNA_alkylation"/>
</dbReference>
<dbReference type="Proteomes" id="UP001422074">
    <property type="component" value="Unassembled WGS sequence"/>
</dbReference>
<protein>
    <submittedName>
        <fullName evidence="1">DNA alkylation repair protein</fullName>
    </submittedName>
</protein>
<dbReference type="PANTHER" id="PTHR34070">
    <property type="entry name" value="ARMADILLO-TYPE FOLD"/>
    <property type="match status" value="1"/>
</dbReference>
<dbReference type="SUPFAM" id="SSF48371">
    <property type="entry name" value="ARM repeat"/>
    <property type="match status" value="1"/>
</dbReference>